<dbReference type="PANTHER" id="PTHR43156:SF2">
    <property type="entry name" value="STAGE II SPORULATION PROTEIN E"/>
    <property type="match status" value="1"/>
</dbReference>
<organism evidence="3 4">
    <name type="scientific">Streptomyces microflavus</name>
    <name type="common">Streptomyces lipmanii</name>
    <dbReference type="NCBI Taxonomy" id="1919"/>
    <lineage>
        <taxon>Bacteria</taxon>
        <taxon>Bacillati</taxon>
        <taxon>Actinomycetota</taxon>
        <taxon>Actinomycetes</taxon>
        <taxon>Kitasatosporales</taxon>
        <taxon>Streptomycetaceae</taxon>
        <taxon>Streptomyces</taxon>
    </lineage>
</organism>
<keyword evidence="2" id="KW-0472">Membrane</keyword>
<evidence type="ECO:0008006" key="5">
    <source>
        <dbReference type="Google" id="ProtNLM"/>
    </source>
</evidence>
<keyword evidence="2" id="KW-0812">Transmembrane</keyword>
<sequence length="196" mass="20516">MQQRRAQWIPVGVIVLAVVIDLATPTDVSSAPLLMAAPVAAGPLLSLPGIIATGGLSMAVHAVLAWVDGTFGWKQGVANQLTLLAVTVLAVLIHRTLEGQSARTRRARQVAAVAQAAVLPRPPSRLGDLRIAARYIPAEDEAMIGGDLYVVQETPHGVRVMVGDVRGKGLGAVSAVCADLGPSGTQRTRRRTCPAW</sequence>
<feature type="transmembrane region" description="Helical" evidence="2">
    <location>
        <begin position="78"/>
        <end position="97"/>
    </location>
</feature>
<feature type="transmembrane region" description="Helical" evidence="2">
    <location>
        <begin position="44"/>
        <end position="66"/>
    </location>
</feature>
<comment type="caution">
    <text evidence="3">The sequence shown here is derived from an EMBL/GenBank/DDBJ whole genome shotgun (WGS) entry which is preliminary data.</text>
</comment>
<dbReference type="Proteomes" id="UP000498740">
    <property type="component" value="Unassembled WGS sequence"/>
</dbReference>
<protein>
    <recommendedName>
        <fullName evidence="5">Stage II sporulation protein E (SpoIIE)</fullName>
    </recommendedName>
</protein>
<dbReference type="AlphaFoldDB" id="A0A7J0CIB4"/>
<reference evidence="3 4" key="1">
    <citation type="submission" date="2020-05" db="EMBL/GenBank/DDBJ databases">
        <title>Whole genome shotgun sequence of Streptomyces microflavus NBRC 13062.</title>
        <authorList>
            <person name="Komaki H."/>
            <person name="Tamura T."/>
        </authorList>
    </citation>
    <scope>NUCLEOTIDE SEQUENCE [LARGE SCALE GENOMIC DNA]</scope>
    <source>
        <strain evidence="3 4">NBRC 13062</strain>
    </source>
</reference>
<keyword evidence="1" id="KW-0378">Hydrolase</keyword>
<dbReference type="InterPro" id="IPR036457">
    <property type="entry name" value="PPM-type-like_dom_sf"/>
</dbReference>
<evidence type="ECO:0000256" key="2">
    <source>
        <dbReference type="SAM" id="Phobius"/>
    </source>
</evidence>
<gene>
    <name evidence="3" type="ORF">Smic_02400</name>
</gene>
<dbReference type="GO" id="GO:0016791">
    <property type="term" value="F:phosphatase activity"/>
    <property type="evidence" value="ECO:0007669"/>
    <property type="project" value="TreeGrafter"/>
</dbReference>
<dbReference type="EMBL" id="BLWD01000001">
    <property type="protein sequence ID" value="GFN01684.1"/>
    <property type="molecule type" value="Genomic_DNA"/>
</dbReference>
<dbReference type="InterPro" id="IPR052016">
    <property type="entry name" value="Bact_Sigma-Reg"/>
</dbReference>
<dbReference type="PANTHER" id="PTHR43156">
    <property type="entry name" value="STAGE II SPORULATION PROTEIN E-RELATED"/>
    <property type="match status" value="1"/>
</dbReference>
<accession>A0A7J0CIB4</accession>
<evidence type="ECO:0000256" key="1">
    <source>
        <dbReference type="ARBA" id="ARBA00022801"/>
    </source>
</evidence>
<name>A0A7J0CIB4_STRMI</name>
<dbReference type="Gene3D" id="3.60.40.10">
    <property type="entry name" value="PPM-type phosphatase domain"/>
    <property type="match status" value="1"/>
</dbReference>
<proteinExistence type="predicted"/>
<evidence type="ECO:0000313" key="3">
    <source>
        <dbReference type="EMBL" id="GFN01684.1"/>
    </source>
</evidence>
<keyword evidence="2" id="KW-1133">Transmembrane helix</keyword>
<evidence type="ECO:0000313" key="4">
    <source>
        <dbReference type="Proteomes" id="UP000498740"/>
    </source>
</evidence>